<evidence type="ECO:0000259" key="2">
    <source>
        <dbReference type="Pfam" id="PF03781"/>
    </source>
</evidence>
<name>A0ABX3ESW9_9BACL</name>
<dbReference type="PANTHER" id="PTHR23150:SF19">
    <property type="entry name" value="FORMYLGLYCINE-GENERATING ENZYME"/>
    <property type="match status" value="1"/>
</dbReference>
<evidence type="ECO:0000313" key="4">
    <source>
        <dbReference type="Proteomes" id="UP000186058"/>
    </source>
</evidence>
<dbReference type="Proteomes" id="UP000186058">
    <property type="component" value="Unassembled WGS sequence"/>
</dbReference>
<feature type="chain" id="PRO_5045146793" evidence="1">
    <location>
        <begin position="21"/>
        <end position="291"/>
    </location>
</feature>
<dbReference type="PROSITE" id="PS51257">
    <property type="entry name" value="PROKAR_LIPOPROTEIN"/>
    <property type="match status" value="1"/>
</dbReference>
<dbReference type="InterPro" id="IPR005532">
    <property type="entry name" value="SUMF_dom"/>
</dbReference>
<evidence type="ECO:0000256" key="1">
    <source>
        <dbReference type="SAM" id="SignalP"/>
    </source>
</evidence>
<dbReference type="Gene3D" id="3.90.1580.10">
    <property type="entry name" value="paralog of FGE (formylglycine-generating enzyme)"/>
    <property type="match status" value="1"/>
</dbReference>
<feature type="domain" description="Sulfatase-modifying factor enzyme-like" evidence="2">
    <location>
        <begin position="39"/>
        <end position="288"/>
    </location>
</feature>
<feature type="signal peptide" evidence="1">
    <location>
        <begin position="1"/>
        <end position="20"/>
    </location>
</feature>
<protein>
    <submittedName>
        <fullName evidence="3">Transcriptional regulator</fullName>
    </submittedName>
</protein>
<dbReference type="InterPro" id="IPR051043">
    <property type="entry name" value="Sulfatase_Mod_Factor_Kinase"/>
</dbReference>
<keyword evidence="1" id="KW-0732">Signal</keyword>
<dbReference type="SUPFAM" id="SSF56436">
    <property type="entry name" value="C-type lectin-like"/>
    <property type="match status" value="1"/>
</dbReference>
<reference evidence="3 4" key="1">
    <citation type="submission" date="2016-03" db="EMBL/GenBank/DDBJ databases">
        <authorList>
            <person name="Sant'Anna F.H."/>
            <person name="Ambrosini A."/>
            <person name="Souza R."/>
            <person name="Bach E."/>
            <person name="Fernandes G."/>
            <person name="Balsanelli E."/>
            <person name="Baura V.A."/>
            <person name="Souza E.M."/>
            <person name="Passaglia L."/>
        </authorList>
    </citation>
    <scope>NUCLEOTIDE SEQUENCE [LARGE SCALE GENOMIC DNA]</scope>
    <source>
        <strain evidence="3 4">P26E</strain>
    </source>
</reference>
<sequence>MRKLSSILLVMIMIVFSACSQEQPDKSQGNPDNPQEKPENFIWVQGGTFMNTKSSYYGKNVTLTDFYVGKYEVTQKEWSEVMGNNPSAFRGNNLPVERVSWYDAVEYCNKRSIQEGLEPYYNIDKNTMDPNNKSDIDNVKWTVTVNAGANGYRLPTEIEWEYAASGGRMSKSYTYSGSNNADEVAWYWRNTGDQYLSGDWNWPVIENNHNQTKAVGNKKPNELGLYDMSGNVREWCWDWYGDLNSNNSGSYRVLKGGGWVGDVSSSELTFQGKFEASGIGPDQGFRVFRSK</sequence>
<dbReference type="PANTHER" id="PTHR23150">
    <property type="entry name" value="SULFATASE MODIFYING FACTOR 1, 2"/>
    <property type="match status" value="1"/>
</dbReference>
<organism evidence="3 4">
    <name type="scientific">Paenibacillus helianthi</name>
    <dbReference type="NCBI Taxonomy" id="1349432"/>
    <lineage>
        <taxon>Bacteria</taxon>
        <taxon>Bacillati</taxon>
        <taxon>Bacillota</taxon>
        <taxon>Bacilli</taxon>
        <taxon>Bacillales</taxon>
        <taxon>Paenibacillaceae</taxon>
        <taxon>Paenibacillus</taxon>
    </lineage>
</organism>
<proteinExistence type="predicted"/>
<dbReference type="RefSeq" id="WP_074107208.1">
    <property type="nucleotide sequence ID" value="NZ_LVWI01000032.1"/>
</dbReference>
<accession>A0ABX3ESW9</accession>
<dbReference type="InterPro" id="IPR042095">
    <property type="entry name" value="SUMF_sf"/>
</dbReference>
<dbReference type="EMBL" id="LVWI01000032">
    <property type="protein sequence ID" value="OKP88174.1"/>
    <property type="molecule type" value="Genomic_DNA"/>
</dbReference>
<dbReference type="InterPro" id="IPR016187">
    <property type="entry name" value="CTDL_fold"/>
</dbReference>
<comment type="caution">
    <text evidence="3">The sequence shown here is derived from an EMBL/GenBank/DDBJ whole genome shotgun (WGS) entry which is preliminary data.</text>
</comment>
<keyword evidence="4" id="KW-1185">Reference proteome</keyword>
<dbReference type="Pfam" id="PF03781">
    <property type="entry name" value="FGE-sulfatase"/>
    <property type="match status" value="1"/>
</dbReference>
<gene>
    <name evidence="3" type="ORF">A3844_08775</name>
</gene>
<evidence type="ECO:0000313" key="3">
    <source>
        <dbReference type="EMBL" id="OKP88174.1"/>
    </source>
</evidence>